<feature type="compositionally biased region" description="Polar residues" evidence="1">
    <location>
        <begin position="272"/>
        <end position="284"/>
    </location>
</feature>
<feature type="compositionally biased region" description="Polar residues" evidence="1">
    <location>
        <begin position="131"/>
        <end position="140"/>
    </location>
</feature>
<evidence type="ECO:0008006" key="4">
    <source>
        <dbReference type="Google" id="ProtNLM"/>
    </source>
</evidence>
<accession>A0ABR3Q0V7</accession>
<dbReference type="GeneID" id="95986207"/>
<feature type="compositionally biased region" description="Polar residues" evidence="1">
    <location>
        <begin position="473"/>
        <end position="497"/>
    </location>
</feature>
<feature type="compositionally biased region" description="Polar residues" evidence="1">
    <location>
        <begin position="199"/>
        <end position="209"/>
    </location>
</feature>
<gene>
    <name evidence="2" type="ORF">Q8F55_005164</name>
</gene>
<feature type="compositionally biased region" description="Low complexity" evidence="1">
    <location>
        <begin position="413"/>
        <end position="437"/>
    </location>
</feature>
<feature type="compositionally biased region" description="Low complexity" evidence="1">
    <location>
        <begin position="590"/>
        <end position="608"/>
    </location>
</feature>
<feature type="region of interest" description="Disordered" evidence="1">
    <location>
        <begin position="1"/>
        <end position="511"/>
    </location>
</feature>
<evidence type="ECO:0000313" key="2">
    <source>
        <dbReference type="EMBL" id="KAL1408355.1"/>
    </source>
</evidence>
<dbReference type="EMBL" id="JBBXJM010000004">
    <property type="protein sequence ID" value="KAL1408355.1"/>
    <property type="molecule type" value="Genomic_DNA"/>
</dbReference>
<name>A0ABR3Q0V7_9TREE</name>
<feature type="compositionally biased region" description="Polar residues" evidence="1">
    <location>
        <begin position="252"/>
        <end position="264"/>
    </location>
</feature>
<sequence length="814" mass="82946">MASSPPQSSGFAGPSSYTQPQILLQPPPPSNVARNVVTPPPGAMPRSSSVAGNLMASPGSVSSQPVESSPSRLNPARLLRRKLSSKGSRERVEPDSGGSGGGTGFGGGLFSRGKHHHHHHHHHKDSKDDAGSSSTSTQGSPLPPPSKAAVVTGSALAHSQAQAAYNAERERAQHGRSNGGFGFFGSHHNPGAREDLDSPPSTVVITAQPSDGPVSPLPQHLPPSSQTHYHPFLNGPISNSAESAPAPEGFSSPHTSALRTSSPRSPRVQRSAHASQHSTGSAHSIATGVPHTPSTSGLTNATSAASSPLAAPLTPTAKHGSQPPSPTSSEGALPQRTHFSNLQNRPSPPAAWRAETAAWLARKPSGRRRKAEAATLGAVAAATFNPISSATPIDASETAAGDVAGESEHYSRSESFSEASAGGTGSASDGAAEDGGANTDPTTDAEENAPPLTPTMGASPRLGEDTEQLADVSPSTPNSAPLRTQHNRSGSASTNPRFSAVCRTPEPGEQRGGYEVLVTCLPAREEEEVRWEVVVRKTGSSTSGAPPVGPLPLASGSSVAHAPPLASSVNLSLALGQPTGKLVFIALPSDSHTPTRTRSRSSVSSPRSAMFPPRPPIAAGLASSLGGGHNLPAATASATTSPESGTTPLPPLRGHGRTASSSSSPPTTGSVPLMDASSTSERKHVPYLSALPVLPPGTLSMLASAGGAKPADVSAPALPAGDANAIQLDSPEQPPISPRSAAYKRQGHIWGGLGQVQPGSVGRQSPPADLFTPRSASRMIAAAEYDGALYHHSRSVSLEAAFHGISVEEDRESL</sequence>
<dbReference type="Proteomes" id="UP001565368">
    <property type="component" value="Unassembled WGS sequence"/>
</dbReference>
<feature type="region of interest" description="Disordered" evidence="1">
    <location>
        <begin position="537"/>
        <end position="562"/>
    </location>
</feature>
<feature type="compositionally biased region" description="Polar residues" evidence="1">
    <location>
        <begin position="1"/>
        <end position="18"/>
    </location>
</feature>
<comment type="caution">
    <text evidence="2">The sequence shown here is derived from an EMBL/GenBank/DDBJ whole genome shotgun (WGS) entry which is preliminary data.</text>
</comment>
<feature type="compositionally biased region" description="Basic residues" evidence="1">
    <location>
        <begin position="112"/>
        <end position="124"/>
    </location>
</feature>
<dbReference type="RefSeq" id="XP_069208299.1">
    <property type="nucleotide sequence ID" value="XM_069353657.1"/>
</dbReference>
<protein>
    <recommendedName>
        <fullName evidence="4">Proteophosphoglycan ppg4</fullName>
    </recommendedName>
</protein>
<organism evidence="2 3">
    <name type="scientific">Vanrija albida</name>
    <dbReference type="NCBI Taxonomy" id="181172"/>
    <lineage>
        <taxon>Eukaryota</taxon>
        <taxon>Fungi</taxon>
        <taxon>Dikarya</taxon>
        <taxon>Basidiomycota</taxon>
        <taxon>Agaricomycotina</taxon>
        <taxon>Tremellomycetes</taxon>
        <taxon>Trichosporonales</taxon>
        <taxon>Trichosporonaceae</taxon>
        <taxon>Vanrija</taxon>
    </lineage>
</organism>
<reference evidence="2 3" key="1">
    <citation type="submission" date="2023-08" db="EMBL/GenBank/DDBJ databases">
        <title>Annotated Genome Sequence of Vanrija albida AlHP1.</title>
        <authorList>
            <person name="Herzog R."/>
        </authorList>
    </citation>
    <scope>NUCLEOTIDE SEQUENCE [LARGE SCALE GENOMIC DNA]</scope>
    <source>
        <strain evidence="2 3">AlHP1</strain>
    </source>
</reference>
<keyword evidence="3" id="KW-1185">Reference proteome</keyword>
<evidence type="ECO:0000313" key="3">
    <source>
        <dbReference type="Proteomes" id="UP001565368"/>
    </source>
</evidence>
<feature type="compositionally biased region" description="Low complexity" evidence="1">
    <location>
        <begin position="301"/>
        <end position="317"/>
    </location>
</feature>
<evidence type="ECO:0000256" key="1">
    <source>
        <dbReference type="SAM" id="MobiDB-lite"/>
    </source>
</evidence>
<feature type="compositionally biased region" description="Low complexity" evidence="1">
    <location>
        <begin position="632"/>
        <end position="647"/>
    </location>
</feature>
<proteinExistence type="predicted"/>
<feature type="compositionally biased region" description="Low complexity" evidence="1">
    <location>
        <begin position="350"/>
        <end position="362"/>
    </location>
</feature>
<feature type="compositionally biased region" description="Low complexity" evidence="1">
    <location>
        <begin position="57"/>
        <end position="71"/>
    </location>
</feature>
<feature type="compositionally biased region" description="Low complexity" evidence="1">
    <location>
        <begin position="373"/>
        <end position="382"/>
    </location>
</feature>
<feature type="compositionally biased region" description="Low complexity" evidence="1">
    <location>
        <begin position="658"/>
        <end position="672"/>
    </location>
</feature>
<feature type="compositionally biased region" description="Gly residues" evidence="1">
    <location>
        <begin position="97"/>
        <end position="110"/>
    </location>
</feature>
<feature type="region of interest" description="Disordered" evidence="1">
    <location>
        <begin position="590"/>
        <end position="678"/>
    </location>
</feature>